<sequence length="1020" mass="111135">MASRRLVLITGINGYIAAHTAAAFLKAGYAVRGTIRAKTGNAASLARALSRYHDGDRLELVEVPDVGVDGAFDAAVQGVDAIAHLASPVSMTETDPAPIMRAAVQGTTSLLTSAWAEWQARKGALRSFVFASSISAIFSQAKPPGHVFTESDWNTVAEEEVSRLGKGVSGYVLYQASKTAAERAFWTFGEEKRPGFGMSALCPAPVLGPPLYLPQPMSKLSMRVNDIYEMLRGGPIPEFSPIRSTFVDVRDVAELVLKRVEKDLEDQVQPARERYLVVGQQAVSPQLMVDVLRDGFPEQRDKMQQGNRGEKYPNMTWRFDAAKASNLLGRDWISFQKSVVESAQVFIEAGVFERKIDLFEARLASIEGMLRELTVSVNRRSPSGSSPADSGSGAAPLAHGPTGSSPAAVDGAGADLTYGAEDSNDADSAFQGDSSMAAQTVFASEFLENTVTGTLAHDLDPDMQSALSSLQQIVSMQNRPSAHESRFVNAKPVPKGGIRELPMPPAHAVVSALREAKDTPPVGFTTVCTFIAMGNFTAHCRKVYFATEDYSLMEWGTVNGGLYFLFQEKAALAAEGSAQRDQLLEYQTLCRDNLETALTNLPLLLPARRESIEVVLIGAFYAIEISKYTLARDLNSIAATLCQNLGYHRLRTSTPESESKAALFWSAYLLDKALSLRAGRAPAIQDYDITVPRTVGANLNIPDELGGAAVRDWISFSEIMGKIYEQLYSPAALARSPEERAESAKQLIQAMEYLATEKEPLMRRVREKVERTRIGANTPFSIDMAIMSDELLYWGGLTLAYRAIPSPPGSPSTFNPECIHAAREAFACHEAYMAMAGDNLTLKTSFLQWNVLYVPFIPAIVLFCHVVETSDQDDLRRLADFVESLQPLCAMSAAIDRLHRICHVLHKVASICVRAKAAQQQQDPGQQDHDMLMVGNNIDMYLSQLGFMPQFGGGGVYPQMQPGGVAAANFNDAPGVELNAELQANQLGNWFSANTHIIGLLEEDLSDFEPRGWPSMGDGQ</sequence>
<dbReference type="CDD" id="cd12148">
    <property type="entry name" value="fungal_TF_MHR"/>
    <property type="match status" value="1"/>
</dbReference>
<dbReference type="PANTHER" id="PTHR10366:SF564">
    <property type="entry name" value="STEROL-4-ALPHA-CARBOXYLATE 3-DEHYDROGENASE, DECARBOXYLATING"/>
    <property type="match status" value="1"/>
</dbReference>
<feature type="domain" description="Xylanolytic transcriptional activator regulatory" evidence="5">
    <location>
        <begin position="631"/>
        <end position="698"/>
    </location>
</feature>
<evidence type="ECO:0000256" key="2">
    <source>
        <dbReference type="ARBA" id="ARBA00023242"/>
    </source>
</evidence>
<feature type="compositionally biased region" description="Low complexity" evidence="4">
    <location>
        <begin position="381"/>
        <end position="396"/>
    </location>
</feature>
<dbReference type="SMART" id="SM00906">
    <property type="entry name" value="Fungal_trans"/>
    <property type="match status" value="1"/>
</dbReference>
<dbReference type="EMBL" id="MU853332">
    <property type="protein sequence ID" value="KAK4117853.1"/>
    <property type="molecule type" value="Genomic_DNA"/>
</dbReference>
<dbReference type="InterPro" id="IPR001509">
    <property type="entry name" value="Epimerase_deHydtase"/>
</dbReference>
<evidence type="ECO:0000256" key="3">
    <source>
        <dbReference type="ARBA" id="ARBA00023445"/>
    </source>
</evidence>
<protein>
    <submittedName>
        <fullName evidence="6">NAD(P)-binding protein</fullName>
    </submittedName>
</protein>
<dbReference type="Gene3D" id="3.40.50.720">
    <property type="entry name" value="NAD(P)-binding Rossmann-like Domain"/>
    <property type="match status" value="1"/>
</dbReference>
<reference evidence="6" key="1">
    <citation type="journal article" date="2023" name="Mol. Phylogenet. Evol.">
        <title>Genome-scale phylogeny and comparative genomics of the fungal order Sordariales.</title>
        <authorList>
            <person name="Hensen N."/>
            <person name="Bonometti L."/>
            <person name="Westerberg I."/>
            <person name="Brannstrom I.O."/>
            <person name="Guillou S."/>
            <person name="Cros-Aarteil S."/>
            <person name="Calhoun S."/>
            <person name="Haridas S."/>
            <person name="Kuo A."/>
            <person name="Mondo S."/>
            <person name="Pangilinan J."/>
            <person name="Riley R."/>
            <person name="LaButti K."/>
            <person name="Andreopoulos B."/>
            <person name="Lipzen A."/>
            <person name="Chen C."/>
            <person name="Yan M."/>
            <person name="Daum C."/>
            <person name="Ng V."/>
            <person name="Clum A."/>
            <person name="Steindorff A."/>
            <person name="Ohm R.A."/>
            <person name="Martin F."/>
            <person name="Silar P."/>
            <person name="Natvig D.O."/>
            <person name="Lalanne C."/>
            <person name="Gautier V."/>
            <person name="Ament-Velasquez S.L."/>
            <person name="Kruys A."/>
            <person name="Hutchinson M.I."/>
            <person name="Powell A.J."/>
            <person name="Barry K."/>
            <person name="Miller A.N."/>
            <person name="Grigoriev I.V."/>
            <person name="Debuchy R."/>
            <person name="Gladieux P."/>
            <person name="Hiltunen Thoren M."/>
            <person name="Johannesson H."/>
        </authorList>
    </citation>
    <scope>NUCLEOTIDE SEQUENCE</scope>
    <source>
        <strain evidence="6">CBS 508.74</strain>
    </source>
</reference>
<reference evidence="6" key="2">
    <citation type="submission" date="2023-05" db="EMBL/GenBank/DDBJ databases">
        <authorList>
            <consortium name="Lawrence Berkeley National Laboratory"/>
            <person name="Steindorff A."/>
            <person name="Hensen N."/>
            <person name="Bonometti L."/>
            <person name="Westerberg I."/>
            <person name="Brannstrom I.O."/>
            <person name="Guillou S."/>
            <person name="Cros-Aarteil S."/>
            <person name="Calhoun S."/>
            <person name="Haridas S."/>
            <person name="Kuo A."/>
            <person name="Mondo S."/>
            <person name="Pangilinan J."/>
            <person name="Riley R."/>
            <person name="Labutti K."/>
            <person name="Andreopoulos B."/>
            <person name="Lipzen A."/>
            <person name="Chen C."/>
            <person name="Yanf M."/>
            <person name="Daum C."/>
            <person name="Ng V."/>
            <person name="Clum A."/>
            <person name="Ohm R."/>
            <person name="Martin F."/>
            <person name="Silar P."/>
            <person name="Natvig D."/>
            <person name="Lalanne C."/>
            <person name="Gautier V."/>
            <person name="Ament-Velasquez S.L."/>
            <person name="Kruys A."/>
            <person name="Hutchinson M.I."/>
            <person name="Powell A.J."/>
            <person name="Barry K."/>
            <person name="Miller A.N."/>
            <person name="Grigoriev I.V."/>
            <person name="Debuchy R."/>
            <person name="Gladieux P."/>
            <person name="Thoren M.H."/>
            <person name="Johannesson H."/>
        </authorList>
    </citation>
    <scope>NUCLEOTIDE SEQUENCE</scope>
    <source>
        <strain evidence="6">CBS 508.74</strain>
    </source>
</reference>
<evidence type="ECO:0000313" key="6">
    <source>
        <dbReference type="EMBL" id="KAK4117853.1"/>
    </source>
</evidence>
<evidence type="ECO:0000256" key="1">
    <source>
        <dbReference type="ARBA" id="ARBA00023002"/>
    </source>
</evidence>
<dbReference type="PANTHER" id="PTHR10366">
    <property type="entry name" value="NAD DEPENDENT EPIMERASE/DEHYDRATASE"/>
    <property type="match status" value="1"/>
</dbReference>
<dbReference type="Proteomes" id="UP001302812">
    <property type="component" value="Unassembled WGS sequence"/>
</dbReference>
<gene>
    <name evidence="6" type="ORF">N656DRAFT_794275</name>
</gene>
<dbReference type="GeneID" id="89941380"/>
<dbReference type="InterPro" id="IPR036291">
    <property type="entry name" value="NAD(P)-bd_dom_sf"/>
</dbReference>
<proteinExistence type="inferred from homology"/>
<dbReference type="GO" id="GO:0016616">
    <property type="term" value="F:oxidoreductase activity, acting on the CH-OH group of donors, NAD or NADP as acceptor"/>
    <property type="evidence" value="ECO:0007669"/>
    <property type="project" value="TreeGrafter"/>
</dbReference>
<evidence type="ECO:0000259" key="5">
    <source>
        <dbReference type="SMART" id="SM00906"/>
    </source>
</evidence>
<name>A0AAN6TNR9_9PEZI</name>
<keyword evidence="7" id="KW-1185">Reference proteome</keyword>
<keyword evidence="1" id="KW-0560">Oxidoreductase</keyword>
<evidence type="ECO:0000313" key="7">
    <source>
        <dbReference type="Proteomes" id="UP001302812"/>
    </source>
</evidence>
<evidence type="ECO:0000256" key="4">
    <source>
        <dbReference type="SAM" id="MobiDB-lite"/>
    </source>
</evidence>
<dbReference type="GO" id="GO:0003677">
    <property type="term" value="F:DNA binding"/>
    <property type="evidence" value="ECO:0007669"/>
    <property type="project" value="InterPro"/>
</dbReference>
<dbReference type="RefSeq" id="XP_064675423.1">
    <property type="nucleotide sequence ID" value="XM_064817255.1"/>
</dbReference>
<comment type="caution">
    <text evidence="6">The sequence shown here is derived from an EMBL/GenBank/DDBJ whole genome shotgun (WGS) entry which is preliminary data.</text>
</comment>
<keyword evidence="2" id="KW-0539">Nucleus</keyword>
<dbReference type="Pfam" id="PF01370">
    <property type="entry name" value="Epimerase"/>
    <property type="match status" value="1"/>
</dbReference>
<dbReference type="GO" id="GO:0006351">
    <property type="term" value="P:DNA-templated transcription"/>
    <property type="evidence" value="ECO:0007669"/>
    <property type="project" value="InterPro"/>
</dbReference>
<dbReference type="AlphaFoldDB" id="A0AAN6TNR9"/>
<accession>A0AAN6TNR9</accession>
<feature type="region of interest" description="Disordered" evidence="4">
    <location>
        <begin position="378"/>
        <end position="431"/>
    </location>
</feature>
<comment type="similarity">
    <text evidence="3">Belongs to the NAD(P)-dependent epimerase/dehydratase family. Dihydroflavonol-4-reductase subfamily.</text>
</comment>
<dbReference type="Pfam" id="PF04082">
    <property type="entry name" value="Fungal_trans"/>
    <property type="match status" value="1"/>
</dbReference>
<dbReference type="InterPro" id="IPR007219">
    <property type="entry name" value="XnlR_reg_dom"/>
</dbReference>
<dbReference type="GO" id="GO:0008270">
    <property type="term" value="F:zinc ion binding"/>
    <property type="evidence" value="ECO:0007669"/>
    <property type="project" value="InterPro"/>
</dbReference>
<dbReference type="SUPFAM" id="SSF51735">
    <property type="entry name" value="NAD(P)-binding Rossmann-fold domains"/>
    <property type="match status" value="1"/>
</dbReference>
<organism evidence="6 7">
    <name type="scientific">Canariomyces notabilis</name>
    <dbReference type="NCBI Taxonomy" id="2074819"/>
    <lineage>
        <taxon>Eukaryota</taxon>
        <taxon>Fungi</taxon>
        <taxon>Dikarya</taxon>
        <taxon>Ascomycota</taxon>
        <taxon>Pezizomycotina</taxon>
        <taxon>Sordariomycetes</taxon>
        <taxon>Sordariomycetidae</taxon>
        <taxon>Sordariales</taxon>
        <taxon>Chaetomiaceae</taxon>
        <taxon>Canariomyces</taxon>
    </lineage>
</organism>
<dbReference type="InterPro" id="IPR050425">
    <property type="entry name" value="NAD(P)_dehydrat-like"/>
</dbReference>